<evidence type="ECO:0000256" key="11">
    <source>
        <dbReference type="ARBA" id="ARBA00022777"/>
    </source>
</evidence>
<keyword evidence="8 20" id="KW-0732">Signal</keyword>
<dbReference type="FunFam" id="3.80.10.10:FF:000129">
    <property type="entry name" value="Leucine-rich repeat receptor-like kinase"/>
    <property type="match status" value="1"/>
</dbReference>
<evidence type="ECO:0000256" key="20">
    <source>
        <dbReference type="SAM" id="SignalP"/>
    </source>
</evidence>
<evidence type="ECO:0000256" key="19">
    <source>
        <dbReference type="SAM" id="Phobius"/>
    </source>
</evidence>
<feature type="domain" description="Protein kinase" evidence="21">
    <location>
        <begin position="591"/>
        <end position="874"/>
    </location>
</feature>
<evidence type="ECO:0000256" key="6">
    <source>
        <dbReference type="ARBA" id="ARBA00022679"/>
    </source>
</evidence>
<dbReference type="PANTHER" id="PTHR45631">
    <property type="entry name" value="OS07G0107800 PROTEIN-RELATED"/>
    <property type="match status" value="1"/>
</dbReference>
<evidence type="ECO:0000256" key="4">
    <source>
        <dbReference type="ARBA" id="ARBA00022553"/>
    </source>
</evidence>
<dbReference type="InterPro" id="IPR008271">
    <property type="entry name" value="Ser/Thr_kinase_AS"/>
</dbReference>
<dbReference type="Proteomes" id="UP000663760">
    <property type="component" value="Chromosome 10"/>
</dbReference>
<dbReference type="InterPro" id="IPR024788">
    <property type="entry name" value="Malectin-like_Carb-bd_dom"/>
</dbReference>
<evidence type="ECO:0000256" key="2">
    <source>
        <dbReference type="ARBA" id="ARBA00012513"/>
    </source>
</evidence>
<keyword evidence="23" id="KW-1185">Reference proteome</keyword>
<dbReference type="Gene3D" id="1.10.510.10">
    <property type="entry name" value="Transferase(Phosphotransferase) domain 1"/>
    <property type="match status" value="1"/>
</dbReference>
<dbReference type="EMBL" id="LR746273">
    <property type="protein sequence ID" value="CAA7404337.1"/>
    <property type="molecule type" value="Genomic_DNA"/>
</dbReference>
<dbReference type="AlphaFoldDB" id="A0A7I8L2T8"/>
<dbReference type="InterPro" id="IPR032675">
    <property type="entry name" value="LRR_dom_sf"/>
</dbReference>
<name>A0A7I8L2T8_SPIIN</name>
<keyword evidence="7 19" id="KW-0812">Transmembrane</keyword>
<keyword evidence="11" id="KW-0418">Kinase</keyword>
<evidence type="ECO:0000256" key="7">
    <source>
        <dbReference type="ARBA" id="ARBA00022692"/>
    </source>
</evidence>
<comment type="catalytic activity">
    <reaction evidence="16">
        <text>L-threonyl-[protein] + ATP = O-phospho-L-threonyl-[protein] + ADP + H(+)</text>
        <dbReference type="Rhea" id="RHEA:46608"/>
        <dbReference type="Rhea" id="RHEA-COMP:11060"/>
        <dbReference type="Rhea" id="RHEA-COMP:11605"/>
        <dbReference type="ChEBI" id="CHEBI:15378"/>
        <dbReference type="ChEBI" id="CHEBI:30013"/>
        <dbReference type="ChEBI" id="CHEBI:30616"/>
        <dbReference type="ChEBI" id="CHEBI:61977"/>
        <dbReference type="ChEBI" id="CHEBI:456216"/>
        <dbReference type="EC" id="2.7.11.1"/>
    </reaction>
</comment>
<feature type="transmembrane region" description="Helical" evidence="19">
    <location>
        <begin position="522"/>
        <end position="545"/>
    </location>
</feature>
<dbReference type="InterPro" id="IPR017441">
    <property type="entry name" value="Protein_kinase_ATP_BS"/>
</dbReference>
<evidence type="ECO:0000259" key="21">
    <source>
        <dbReference type="PROSITE" id="PS50011"/>
    </source>
</evidence>
<dbReference type="SUPFAM" id="SSF52058">
    <property type="entry name" value="L domain-like"/>
    <property type="match status" value="1"/>
</dbReference>
<organism evidence="22 23">
    <name type="scientific">Spirodela intermedia</name>
    <name type="common">Intermediate duckweed</name>
    <dbReference type="NCBI Taxonomy" id="51605"/>
    <lineage>
        <taxon>Eukaryota</taxon>
        <taxon>Viridiplantae</taxon>
        <taxon>Streptophyta</taxon>
        <taxon>Embryophyta</taxon>
        <taxon>Tracheophyta</taxon>
        <taxon>Spermatophyta</taxon>
        <taxon>Magnoliopsida</taxon>
        <taxon>Liliopsida</taxon>
        <taxon>Araceae</taxon>
        <taxon>Lemnoideae</taxon>
        <taxon>Spirodela</taxon>
    </lineage>
</organism>
<dbReference type="SMART" id="SM00220">
    <property type="entry name" value="S_TKc"/>
    <property type="match status" value="1"/>
</dbReference>
<evidence type="ECO:0000256" key="10">
    <source>
        <dbReference type="ARBA" id="ARBA00022741"/>
    </source>
</evidence>
<keyword evidence="15" id="KW-0675">Receptor</keyword>
<dbReference type="PROSITE" id="PS50011">
    <property type="entry name" value="PROTEIN_KINASE_DOM"/>
    <property type="match status" value="1"/>
</dbReference>
<evidence type="ECO:0000256" key="9">
    <source>
        <dbReference type="ARBA" id="ARBA00022737"/>
    </source>
</evidence>
<sequence length="901" mass="100931">MSFPHFKPWKGCLQPPSPLFLFLFFCVFSSFATRVVQAQTQKGFISVDCGFADGSEYQDDETGVTYIGDSQFIDTGENHIVPVNSSSRPYRTLRSFPNGTRNCYTLSPVQSGDRYLIRAGFLYGNYDGRGSPPIFDLHIGVNFWTTVELESDSPSTSEIIIVAPADLIRVCPVNTGKGTPFISTLELRPLLHFMYPLANASQSLVNRLRWNYGMANRLRFPDDPYDRFWDGVATNFFTLNTSNEVVATEGDAFQVPSPVLRSAISESRTKFHLDSWQDIGTVGDKIFIVMHFAELQKLNTANESRRLNIYVVDGTVLLFPDYRPPYLRVDHKEIVDDQLSISRVYNISIRPTSSSTLSYIINALESFVVRKMNESQTDGRDVAAIDEIKRVLRLVRNWEVDPCSPREYIWDGVNCTYSEDSRSLRITSLNLSSSGLDGQIPSSIGNLTALTTLDFSDNNLTGPVPDILGELPSLRFINLSGNKAIGVIPQNLCEKMSKGSLSFSMNGELKQCKNSNTNNKKAVIPVTITASIIITILFVVSFWIIRRKLKSHSSAGVLNKNNYSRSTAMDGNGWKRESVQYTYEEIRQITQNFQQQIGKGGFGIVYLGHLRDGTMVAVKVLSSSSSQGSKEFEAEVQLLARVHHKNLVCLLGYCDDVEHLSLVYEYMDNKTLRDHLSGEIYDGVLLNWNQRVNIALQAAQGLDYLHNGCRPPIVHRDIKSSNILLNCELVAKIADFGLSRAFNNDSATHITTGLAGTPGYLDPEYYQENRLNEKSDVYSFGIVLLEIITGQLPYQKSIERTHIVRWVHSKVERGDIMSIIDPKLQGEFNINMAWKIVEIAMSCATTTSEERITMSNAVTQLMECVEVNESHSVLGSVNSSMQRMNDTLHSISTTPLTSLAR</sequence>
<dbReference type="InterPro" id="IPR011009">
    <property type="entry name" value="Kinase-like_dom_sf"/>
</dbReference>
<dbReference type="Gene3D" id="3.30.200.20">
    <property type="entry name" value="Phosphorylase Kinase, domain 1"/>
    <property type="match status" value="1"/>
</dbReference>
<evidence type="ECO:0000256" key="18">
    <source>
        <dbReference type="PROSITE-ProRule" id="PRU10141"/>
    </source>
</evidence>
<dbReference type="InterPro" id="IPR001245">
    <property type="entry name" value="Ser-Thr/Tyr_kinase_cat_dom"/>
</dbReference>
<dbReference type="Pfam" id="PF13855">
    <property type="entry name" value="LRR_8"/>
    <property type="match status" value="1"/>
</dbReference>
<dbReference type="Gene3D" id="3.80.10.10">
    <property type="entry name" value="Ribonuclease Inhibitor"/>
    <property type="match status" value="1"/>
</dbReference>
<comment type="catalytic activity">
    <reaction evidence="17">
        <text>L-seryl-[protein] + ATP = O-phospho-L-seryl-[protein] + ADP + H(+)</text>
        <dbReference type="Rhea" id="RHEA:17989"/>
        <dbReference type="Rhea" id="RHEA-COMP:9863"/>
        <dbReference type="Rhea" id="RHEA-COMP:11604"/>
        <dbReference type="ChEBI" id="CHEBI:15378"/>
        <dbReference type="ChEBI" id="CHEBI:29999"/>
        <dbReference type="ChEBI" id="CHEBI:30616"/>
        <dbReference type="ChEBI" id="CHEBI:83421"/>
        <dbReference type="ChEBI" id="CHEBI:456216"/>
        <dbReference type="EC" id="2.7.11.1"/>
    </reaction>
</comment>
<keyword evidence="9" id="KW-0677">Repeat</keyword>
<keyword evidence="13 19" id="KW-1133">Transmembrane helix</keyword>
<evidence type="ECO:0000256" key="16">
    <source>
        <dbReference type="ARBA" id="ARBA00047899"/>
    </source>
</evidence>
<dbReference type="EC" id="2.7.11.1" evidence="2"/>
<feature type="binding site" evidence="18">
    <location>
        <position position="619"/>
    </location>
    <ligand>
        <name>ATP</name>
        <dbReference type="ChEBI" id="CHEBI:30616"/>
    </ligand>
</feature>
<dbReference type="SUPFAM" id="SSF56112">
    <property type="entry name" value="Protein kinase-like (PK-like)"/>
    <property type="match status" value="1"/>
</dbReference>
<evidence type="ECO:0000256" key="5">
    <source>
        <dbReference type="ARBA" id="ARBA00022614"/>
    </source>
</evidence>
<dbReference type="PANTHER" id="PTHR45631:SF202">
    <property type="entry name" value="SENESCENCE-INDUCED RECEPTOR-LIKE SERINE_THREONINE-PROTEIN KINASE"/>
    <property type="match status" value="1"/>
</dbReference>
<dbReference type="FunFam" id="3.30.200.20:FF:000394">
    <property type="entry name" value="Leucine-rich repeat receptor-like protein kinase"/>
    <property type="match status" value="1"/>
</dbReference>
<evidence type="ECO:0000256" key="15">
    <source>
        <dbReference type="ARBA" id="ARBA00023170"/>
    </source>
</evidence>
<dbReference type="InterPro" id="IPR000719">
    <property type="entry name" value="Prot_kinase_dom"/>
</dbReference>
<dbReference type="InterPro" id="IPR001611">
    <property type="entry name" value="Leu-rich_rpt"/>
</dbReference>
<dbReference type="Pfam" id="PF07714">
    <property type="entry name" value="PK_Tyr_Ser-Thr"/>
    <property type="match status" value="1"/>
</dbReference>
<keyword evidence="3" id="KW-0723">Serine/threonine-protein kinase</keyword>
<evidence type="ECO:0000256" key="1">
    <source>
        <dbReference type="ARBA" id="ARBA00004162"/>
    </source>
</evidence>
<dbReference type="GO" id="GO:0005524">
    <property type="term" value="F:ATP binding"/>
    <property type="evidence" value="ECO:0007669"/>
    <property type="project" value="UniProtKB-UniRule"/>
</dbReference>
<dbReference type="FunFam" id="1.10.510.10:FF:000146">
    <property type="entry name" value="LRR receptor-like serine/threonine-protein kinase IOS1"/>
    <property type="match status" value="1"/>
</dbReference>
<dbReference type="Pfam" id="PF12819">
    <property type="entry name" value="Malectin_like"/>
    <property type="match status" value="1"/>
</dbReference>
<feature type="signal peptide" evidence="20">
    <location>
        <begin position="1"/>
        <end position="38"/>
    </location>
</feature>
<dbReference type="OrthoDB" id="2017114at2759"/>
<keyword evidence="12 18" id="KW-0067">ATP-binding</keyword>
<evidence type="ECO:0000256" key="13">
    <source>
        <dbReference type="ARBA" id="ARBA00022989"/>
    </source>
</evidence>
<keyword evidence="4" id="KW-0597">Phosphoprotein</keyword>
<keyword evidence="5" id="KW-0433">Leucine-rich repeat</keyword>
<reference evidence="22" key="1">
    <citation type="submission" date="2020-02" db="EMBL/GenBank/DDBJ databases">
        <authorList>
            <person name="Scholz U."/>
            <person name="Mascher M."/>
            <person name="Fiebig A."/>
        </authorList>
    </citation>
    <scope>NUCLEOTIDE SEQUENCE</scope>
</reference>
<comment type="subcellular location">
    <subcellularLocation>
        <location evidence="1">Cell membrane</location>
        <topology evidence="1">Single-pass membrane protein</topology>
    </subcellularLocation>
</comment>
<protein>
    <recommendedName>
        <fullName evidence="2">non-specific serine/threonine protein kinase</fullName>
        <ecNumber evidence="2">2.7.11.1</ecNumber>
    </recommendedName>
</protein>
<dbReference type="PROSITE" id="PS00108">
    <property type="entry name" value="PROTEIN_KINASE_ST"/>
    <property type="match status" value="1"/>
</dbReference>
<evidence type="ECO:0000256" key="14">
    <source>
        <dbReference type="ARBA" id="ARBA00023136"/>
    </source>
</evidence>
<evidence type="ECO:0000256" key="17">
    <source>
        <dbReference type="ARBA" id="ARBA00048679"/>
    </source>
</evidence>
<keyword evidence="14 19" id="KW-0472">Membrane</keyword>
<keyword evidence="10 18" id="KW-0547">Nucleotide-binding</keyword>
<dbReference type="PROSITE" id="PS00107">
    <property type="entry name" value="PROTEIN_KINASE_ATP"/>
    <property type="match status" value="1"/>
</dbReference>
<evidence type="ECO:0000313" key="22">
    <source>
        <dbReference type="EMBL" id="CAA7404337.1"/>
    </source>
</evidence>
<evidence type="ECO:0000256" key="12">
    <source>
        <dbReference type="ARBA" id="ARBA00022840"/>
    </source>
</evidence>
<evidence type="ECO:0000313" key="23">
    <source>
        <dbReference type="Proteomes" id="UP000663760"/>
    </source>
</evidence>
<feature type="chain" id="PRO_5029672343" description="non-specific serine/threonine protein kinase" evidence="20">
    <location>
        <begin position="39"/>
        <end position="901"/>
    </location>
</feature>
<dbReference type="GO" id="GO:0005886">
    <property type="term" value="C:plasma membrane"/>
    <property type="evidence" value="ECO:0007669"/>
    <property type="project" value="UniProtKB-SubCell"/>
</dbReference>
<keyword evidence="6" id="KW-0808">Transferase</keyword>
<gene>
    <name evidence="22" type="ORF">SI8410_10015015</name>
</gene>
<accession>A0A7I8L2T8</accession>
<evidence type="ECO:0000256" key="3">
    <source>
        <dbReference type="ARBA" id="ARBA00022527"/>
    </source>
</evidence>
<evidence type="ECO:0000256" key="8">
    <source>
        <dbReference type="ARBA" id="ARBA00022729"/>
    </source>
</evidence>
<proteinExistence type="predicted"/>
<dbReference type="GO" id="GO:0004674">
    <property type="term" value="F:protein serine/threonine kinase activity"/>
    <property type="evidence" value="ECO:0007669"/>
    <property type="project" value="UniProtKB-KW"/>
</dbReference>
<dbReference type="CDD" id="cd14066">
    <property type="entry name" value="STKc_IRAK"/>
    <property type="match status" value="1"/>
</dbReference>